<dbReference type="STRING" id="392015.SAMN05421543_108105"/>
<reference evidence="4" key="1">
    <citation type="submission" date="2016-10" db="EMBL/GenBank/DDBJ databases">
        <authorList>
            <person name="Varghese N."/>
        </authorList>
    </citation>
    <scope>NUCLEOTIDE SEQUENCE [LARGE SCALE GENOMIC DNA]</scope>
    <source>
        <strain evidence="4">DSM 17980</strain>
    </source>
</reference>
<evidence type="ECO:0000256" key="1">
    <source>
        <dbReference type="ARBA" id="ARBA00009428"/>
    </source>
</evidence>
<dbReference type="GO" id="GO:0016491">
    <property type="term" value="F:oxidoreductase activity"/>
    <property type="evidence" value="ECO:0007669"/>
    <property type="project" value="InterPro"/>
</dbReference>
<gene>
    <name evidence="3" type="ORF">SAMN05421543_108105</name>
</gene>
<feature type="domain" description="NADPH-dependent FMN reductase-like" evidence="2">
    <location>
        <begin position="4"/>
        <end position="134"/>
    </location>
</feature>
<dbReference type="InterPro" id="IPR005025">
    <property type="entry name" value="FMN_Rdtase-like_dom"/>
</dbReference>
<dbReference type="eggNOG" id="COG0431">
    <property type="taxonomic scope" value="Bacteria"/>
</dbReference>
<sequence length="182" mass="20100">MTVMRGVALVGSLRQASYNMRLARWMQARYQGTWDIEIADIANLPYFNQDQELNPPEPVKAFKRRIAKTDTVLLVTPEYNWSIPGVLKNALDWLSRGDKVMNGKPVLVAGATTGMVGTVRAQLHLREILASPGVAARTLPPGGNEILIPFAQDKFSEDGLTDEATIAFIDQVVQKFLQFASA</sequence>
<organism evidence="3 4">
    <name type="scientific">Alicyclobacillus macrosporangiidus</name>
    <dbReference type="NCBI Taxonomy" id="392015"/>
    <lineage>
        <taxon>Bacteria</taxon>
        <taxon>Bacillati</taxon>
        <taxon>Bacillota</taxon>
        <taxon>Bacilli</taxon>
        <taxon>Bacillales</taxon>
        <taxon>Alicyclobacillaceae</taxon>
        <taxon>Alicyclobacillus</taxon>
    </lineage>
</organism>
<dbReference type="InterPro" id="IPR050712">
    <property type="entry name" value="NAD(P)H-dep_reductase"/>
</dbReference>
<dbReference type="GO" id="GO:0010181">
    <property type="term" value="F:FMN binding"/>
    <property type="evidence" value="ECO:0007669"/>
    <property type="project" value="TreeGrafter"/>
</dbReference>
<dbReference type="InterPro" id="IPR029039">
    <property type="entry name" value="Flavoprotein-like_sf"/>
</dbReference>
<evidence type="ECO:0000313" key="4">
    <source>
        <dbReference type="Proteomes" id="UP000183508"/>
    </source>
</evidence>
<comment type="similarity">
    <text evidence="1">Belongs to the azoreductase type 2 family.</text>
</comment>
<dbReference type="PANTHER" id="PTHR30543">
    <property type="entry name" value="CHROMATE REDUCTASE"/>
    <property type="match status" value="1"/>
</dbReference>
<dbReference type="GO" id="GO:0005829">
    <property type="term" value="C:cytosol"/>
    <property type="evidence" value="ECO:0007669"/>
    <property type="project" value="TreeGrafter"/>
</dbReference>
<dbReference type="Pfam" id="PF03358">
    <property type="entry name" value="FMN_red"/>
    <property type="match status" value="1"/>
</dbReference>
<dbReference type="Gene3D" id="3.40.50.360">
    <property type="match status" value="1"/>
</dbReference>
<dbReference type="EMBL" id="FPBV01000008">
    <property type="protein sequence ID" value="SFU79787.1"/>
    <property type="molecule type" value="Genomic_DNA"/>
</dbReference>
<dbReference type="SUPFAM" id="SSF52218">
    <property type="entry name" value="Flavoproteins"/>
    <property type="match status" value="1"/>
</dbReference>
<name>A0A1I7J3S3_9BACL</name>
<evidence type="ECO:0000259" key="2">
    <source>
        <dbReference type="Pfam" id="PF03358"/>
    </source>
</evidence>
<dbReference type="Proteomes" id="UP000183508">
    <property type="component" value="Unassembled WGS sequence"/>
</dbReference>
<evidence type="ECO:0000313" key="3">
    <source>
        <dbReference type="EMBL" id="SFU79787.1"/>
    </source>
</evidence>
<keyword evidence="4" id="KW-1185">Reference proteome</keyword>
<accession>A0A1I7J3S3</accession>
<protein>
    <submittedName>
        <fullName evidence="3">NAD(P)H-dependent FMN reductase</fullName>
    </submittedName>
</protein>
<dbReference type="PANTHER" id="PTHR30543:SF21">
    <property type="entry name" value="NAD(P)H-DEPENDENT FMN REDUCTASE LOT6"/>
    <property type="match status" value="1"/>
</dbReference>
<proteinExistence type="inferred from homology"/>
<dbReference type="RefSeq" id="WP_342741612.1">
    <property type="nucleotide sequence ID" value="NZ_FPBV01000008.1"/>
</dbReference>
<dbReference type="AlphaFoldDB" id="A0A1I7J3S3"/>